<keyword evidence="2" id="KW-1185">Reference proteome</keyword>
<dbReference type="Proteomes" id="UP001225646">
    <property type="component" value="Unassembled WGS sequence"/>
</dbReference>
<reference evidence="1 2" key="1">
    <citation type="submission" date="2023-07" db="EMBL/GenBank/DDBJ databases">
        <title>Genomic Encyclopedia of Type Strains, Phase IV (KMG-IV): sequencing the most valuable type-strain genomes for metagenomic binning, comparative biology and taxonomic classification.</title>
        <authorList>
            <person name="Goeker M."/>
        </authorList>
    </citation>
    <scope>NUCLEOTIDE SEQUENCE [LARGE SCALE GENOMIC DNA]</scope>
    <source>
        <strain evidence="1 2">DSM 19092</strain>
    </source>
</reference>
<evidence type="ECO:0000313" key="2">
    <source>
        <dbReference type="Proteomes" id="UP001225646"/>
    </source>
</evidence>
<accession>A0ABT9VQB6</accession>
<name>A0ABT9VQB6_9BACI</name>
<gene>
    <name evidence="1" type="ORF">J2S06_002242</name>
</gene>
<organism evidence="1 2">
    <name type="scientific">Aeribacillus alveayuensis</name>
    <dbReference type="NCBI Taxonomy" id="279215"/>
    <lineage>
        <taxon>Bacteria</taxon>
        <taxon>Bacillati</taxon>
        <taxon>Bacillota</taxon>
        <taxon>Bacilli</taxon>
        <taxon>Bacillales</taxon>
        <taxon>Bacillaceae</taxon>
        <taxon>Aeribacillus</taxon>
    </lineage>
</organism>
<dbReference type="EMBL" id="JAUSTR010000010">
    <property type="protein sequence ID" value="MDQ0163164.1"/>
    <property type="molecule type" value="Genomic_DNA"/>
</dbReference>
<evidence type="ECO:0000313" key="1">
    <source>
        <dbReference type="EMBL" id="MDQ0163164.1"/>
    </source>
</evidence>
<proteinExistence type="predicted"/>
<sequence>MNEIKSINGEILKIYYPFLFSEWTVEYKRLVGHRKVDRRFLLTNLVKGETYFTDHRFDGDDLNIDHHWVLPQELEVDKALEEGKEFLRRYYIHTVRSWKVPKIQYIQSYPIFLSYTIFKKNVKNKQKLFIYEVLSKSSDELKKYGEIKNFLQTRGIY</sequence>
<protein>
    <submittedName>
        <fullName evidence="1">Uncharacterized protein</fullName>
    </submittedName>
</protein>
<dbReference type="RefSeq" id="WP_419152333.1">
    <property type="nucleotide sequence ID" value="NZ_JAUSTR010000010.1"/>
</dbReference>
<comment type="caution">
    <text evidence="1">The sequence shown here is derived from an EMBL/GenBank/DDBJ whole genome shotgun (WGS) entry which is preliminary data.</text>
</comment>